<feature type="compositionally biased region" description="Polar residues" evidence="7">
    <location>
        <begin position="309"/>
        <end position="336"/>
    </location>
</feature>
<keyword evidence="6" id="KW-0539">Nucleus</keyword>
<feature type="compositionally biased region" description="Acidic residues" evidence="7">
    <location>
        <begin position="263"/>
        <end position="279"/>
    </location>
</feature>
<evidence type="ECO:0000256" key="5">
    <source>
        <dbReference type="ARBA" id="ARBA00022833"/>
    </source>
</evidence>
<dbReference type="GO" id="GO:0071035">
    <property type="term" value="P:nuclear polyadenylation-dependent rRNA catabolic process"/>
    <property type="evidence" value="ECO:0007669"/>
    <property type="project" value="TreeGrafter"/>
</dbReference>
<keyword evidence="5" id="KW-0862">Zinc</keyword>
<dbReference type="InterPro" id="IPR051644">
    <property type="entry name" value="TRAMP_AT-DNA-binding"/>
</dbReference>
<feature type="compositionally biased region" description="Polar residues" evidence="7">
    <location>
        <begin position="88"/>
        <end position="126"/>
    </location>
</feature>
<feature type="compositionally biased region" description="Polar residues" evidence="7">
    <location>
        <begin position="222"/>
        <end position="234"/>
    </location>
</feature>
<keyword evidence="10" id="KW-1185">Reference proteome</keyword>
<feature type="region of interest" description="Disordered" evidence="7">
    <location>
        <begin position="221"/>
        <end position="336"/>
    </location>
</feature>
<dbReference type="InterPro" id="IPR036875">
    <property type="entry name" value="Znf_CCHC_sf"/>
</dbReference>
<feature type="compositionally biased region" description="Polar residues" evidence="7">
    <location>
        <begin position="35"/>
        <end position="47"/>
    </location>
</feature>
<feature type="domain" description="CCHC-type" evidence="8">
    <location>
        <begin position="424"/>
        <end position="440"/>
    </location>
</feature>
<keyword evidence="2" id="KW-0479">Metal-binding</keyword>
<dbReference type="GO" id="GO:0071038">
    <property type="term" value="P:TRAMP-dependent tRNA surveillance pathway"/>
    <property type="evidence" value="ECO:0007669"/>
    <property type="project" value="TreeGrafter"/>
</dbReference>
<dbReference type="Proteomes" id="UP000287972">
    <property type="component" value="Unassembled WGS sequence"/>
</dbReference>
<feature type="domain" description="CCHC-type" evidence="8">
    <location>
        <begin position="378"/>
        <end position="394"/>
    </location>
</feature>
<protein>
    <recommendedName>
        <fullName evidence="8">CCHC-type domain-containing protein</fullName>
    </recommendedName>
</protein>
<name>A0A428NIZ9_9HYPO</name>
<feature type="domain" description="CCHC-type" evidence="8">
    <location>
        <begin position="461"/>
        <end position="477"/>
    </location>
</feature>
<reference evidence="9 10" key="1">
    <citation type="submission" date="2017-06" db="EMBL/GenBank/DDBJ databases">
        <title>Comparative genomic analysis of Ambrosia Fusariam Clade fungi.</title>
        <authorList>
            <person name="Stajich J.E."/>
            <person name="Carrillo J."/>
            <person name="Kijimoto T."/>
            <person name="Eskalen A."/>
            <person name="O'Donnell K."/>
            <person name="Kasson M."/>
        </authorList>
    </citation>
    <scope>NUCLEOTIDE SEQUENCE [LARGE SCALE GENOMIC DNA]</scope>
    <source>
        <strain evidence="9 10">NRRL62606</strain>
    </source>
</reference>
<dbReference type="GO" id="GO:0071037">
    <property type="term" value="P:nuclear polyadenylation-dependent snRNA catabolic process"/>
    <property type="evidence" value="ECO:0007669"/>
    <property type="project" value="TreeGrafter"/>
</dbReference>
<evidence type="ECO:0000256" key="1">
    <source>
        <dbReference type="ARBA" id="ARBA00004123"/>
    </source>
</evidence>
<dbReference type="EMBL" id="NKCL01001296">
    <property type="protein sequence ID" value="RSL40774.1"/>
    <property type="molecule type" value="Genomic_DNA"/>
</dbReference>
<keyword evidence="3" id="KW-0677">Repeat</keyword>
<evidence type="ECO:0000256" key="7">
    <source>
        <dbReference type="SAM" id="MobiDB-lite"/>
    </source>
</evidence>
<proteinExistence type="predicted"/>
<evidence type="ECO:0000256" key="6">
    <source>
        <dbReference type="ARBA" id="ARBA00023242"/>
    </source>
</evidence>
<dbReference type="PANTHER" id="PTHR46543:SF1">
    <property type="entry name" value="ZINC FINGER CCHC DOMAIN-CONTAINING PROTEIN 7"/>
    <property type="match status" value="1"/>
</dbReference>
<dbReference type="GO" id="GO:0071031">
    <property type="term" value="P:nuclear mRNA surveillance of mRNA 3'-end processing"/>
    <property type="evidence" value="ECO:0007669"/>
    <property type="project" value="TreeGrafter"/>
</dbReference>
<organism evidence="9 10">
    <name type="scientific">Fusarium floridanum</name>
    <dbReference type="NCBI Taxonomy" id="1325733"/>
    <lineage>
        <taxon>Eukaryota</taxon>
        <taxon>Fungi</taxon>
        <taxon>Dikarya</taxon>
        <taxon>Ascomycota</taxon>
        <taxon>Pezizomycotina</taxon>
        <taxon>Sordariomycetes</taxon>
        <taxon>Hypocreomycetidae</taxon>
        <taxon>Hypocreales</taxon>
        <taxon>Nectriaceae</taxon>
        <taxon>Fusarium</taxon>
        <taxon>Fusarium solani species complex</taxon>
    </lineage>
</organism>
<keyword evidence="4" id="KW-0863">Zinc-finger</keyword>
<feature type="domain" description="CCHC-type" evidence="8">
    <location>
        <begin position="360"/>
        <end position="376"/>
    </location>
</feature>
<feature type="domain" description="CCHC-type" evidence="8">
    <location>
        <begin position="397"/>
        <end position="413"/>
    </location>
</feature>
<dbReference type="InterPro" id="IPR001878">
    <property type="entry name" value="Znf_CCHC"/>
</dbReference>
<feature type="region of interest" description="Disordered" evidence="7">
    <location>
        <begin position="1"/>
        <end position="136"/>
    </location>
</feature>
<dbReference type="GO" id="GO:0008270">
    <property type="term" value="F:zinc ion binding"/>
    <property type="evidence" value="ECO:0007669"/>
    <property type="project" value="UniProtKB-KW"/>
</dbReference>
<feature type="non-terminal residue" evidence="9">
    <location>
        <position position="583"/>
    </location>
</feature>
<accession>A0A428NIZ9</accession>
<evidence type="ECO:0000313" key="10">
    <source>
        <dbReference type="Proteomes" id="UP000287972"/>
    </source>
</evidence>
<dbReference type="AlphaFoldDB" id="A0A428NIZ9"/>
<gene>
    <name evidence="9" type="ORF">CEP51_016654</name>
</gene>
<evidence type="ECO:0000256" key="4">
    <source>
        <dbReference type="ARBA" id="ARBA00022771"/>
    </source>
</evidence>
<dbReference type="GO" id="GO:0031499">
    <property type="term" value="C:TRAMP complex"/>
    <property type="evidence" value="ECO:0007669"/>
    <property type="project" value="TreeGrafter"/>
</dbReference>
<feature type="compositionally biased region" description="Low complexity" evidence="7">
    <location>
        <begin position="291"/>
        <end position="303"/>
    </location>
</feature>
<dbReference type="SUPFAM" id="SSF57756">
    <property type="entry name" value="Retrovirus zinc finger-like domains"/>
    <property type="match status" value="1"/>
</dbReference>
<dbReference type="PANTHER" id="PTHR46543">
    <property type="entry name" value="ZINC FINGER CCHC DOMAIN-CONTAINING PROTEIN 7"/>
    <property type="match status" value="1"/>
</dbReference>
<evidence type="ECO:0000256" key="3">
    <source>
        <dbReference type="ARBA" id="ARBA00022737"/>
    </source>
</evidence>
<evidence type="ECO:0000256" key="2">
    <source>
        <dbReference type="ARBA" id="ARBA00022723"/>
    </source>
</evidence>
<dbReference type="SMART" id="SM00343">
    <property type="entry name" value="ZnF_C2HC"/>
    <property type="match status" value="5"/>
</dbReference>
<comment type="subcellular location">
    <subcellularLocation>
        <location evidence="1">Nucleus</location>
    </subcellularLocation>
</comment>
<dbReference type="GO" id="GO:0003723">
    <property type="term" value="F:RNA binding"/>
    <property type="evidence" value="ECO:0007669"/>
    <property type="project" value="TreeGrafter"/>
</dbReference>
<comment type="caution">
    <text evidence="9">The sequence shown here is derived from an EMBL/GenBank/DDBJ whole genome shotgun (WGS) entry which is preliminary data.</text>
</comment>
<sequence>MPSKEFDPGEVINLMSSDDEAAPVSKKRSLDDAQGPNSHDSPSTTAPESKRLKTDLPAAAGSEPAGTEAQEAHVGEEGSRDADEASPSKGNPSPQLANQTEQPKGDSTSTNKPSTQASTPSESALESSGEIPVYKRGKLSFQVPGLSGKEGSWLNRFKDWVRAFHGLNSEQSHAITPSLAQAVYANYIEHHAGLKPKKRRSAKQVAKEFESTGALAALLESLQPSKPKGSSQGTLDGWLAKQPSKETDRKRKHSRTSSISEGEIADDADAANSDSEVEYEPTLSKQEQGGEAASNANEEASSSLDKGLANSNQAPGAEQTSGSSNTHSAPINTQRNVPFGSEALEQQRRYFPSATDPTQMCLLCGRSTHLAPSCPTLICSSCGSLEHADICCPSRQRCYKCRQLGHGPAHCTEKLALTKEEGLACAVCSSADHLEDDCTLLWRSFHPDALTIKKVVSIPASCSLCGSDMHFSADCKRRRDIVPNPTWSIENRDQYIDPECGLAAIEDTVGGLQTGKTTRAPELKIRGHAARTTNVHYSESDDSDVEFLGHRPIKQRAQLGQIRMASNIQMPQNGNSQSGRPGR</sequence>
<dbReference type="GO" id="GO:0071039">
    <property type="term" value="P:nuclear polyadenylation-dependent CUT catabolic process"/>
    <property type="evidence" value="ECO:0007669"/>
    <property type="project" value="TreeGrafter"/>
</dbReference>
<evidence type="ECO:0000259" key="8">
    <source>
        <dbReference type="SMART" id="SM00343"/>
    </source>
</evidence>
<dbReference type="GO" id="GO:0071036">
    <property type="term" value="P:nuclear polyadenylation-dependent snoRNA catabolic process"/>
    <property type="evidence" value="ECO:0007669"/>
    <property type="project" value="TreeGrafter"/>
</dbReference>
<feature type="compositionally biased region" description="Basic and acidic residues" evidence="7">
    <location>
        <begin position="70"/>
        <end position="83"/>
    </location>
</feature>
<evidence type="ECO:0000313" key="9">
    <source>
        <dbReference type="EMBL" id="RSL40774.1"/>
    </source>
</evidence>
<dbReference type="Gene3D" id="4.10.60.10">
    <property type="entry name" value="Zinc finger, CCHC-type"/>
    <property type="match status" value="1"/>
</dbReference>